<dbReference type="Gene3D" id="3.30.70.250">
    <property type="entry name" value="Malonyl-CoA ACP transacylase, ACP-binding"/>
    <property type="match status" value="1"/>
</dbReference>
<feature type="active site" description="Proton donor; for dehydratase activity" evidence="4">
    <location>
        <position position="1350"/>
    </location>
</feature>
<feature type="compositionally biased region" description="Low complexity" evidence="5">
    <location>
        <begin position="1097"/>
        <end position="1143"/>
    </location>
</feature>
<dbReference type="GO" id="GO:0004315">
    <property type="term" value="F:3-oxoacyl-[acyl-carrier-protein] synthase activity"/>
    <property type="evidence" value="ECO:0007669"/>
    <property type="project" value="InterPro"/>
</dbReference>
<dbReference type="Proteomes" id="UP000017746">
    <property type="component" value="Chromosome"/>
</dbReference>
<dbReference type="Pfam" id="PF16197">
    <property type="entry name" value="KAsynt_C_assoc"/>
    <property type="match status" value="1"/>
</dbReference>
<dbReference type="STRING" id="1246995.AFR_39760"/>
<dbReference type="PROSITE" id="PS00606">
    <property type="entry name" value="KS3_1"/>
    <property type="match status" value="1"/>
</dbReference>
<dbReference type="PROSITE" id="PS52004">
    <property type="entry name" value="KS3_2"/>
    <property type="match status" value="1"/>
</dbReference>
<dbReference type="GO" id="GO:0000287">
    <property type="term" value="F:magnesium ion binding"/>
    <property type="evidence" value="ECO:0007669"/>
    <property type="project" value="InterPro"/>
</dbReference>
<evidence type="ECO:0000256" key="5">
    <source>
        <dbReference type="SAM" id="MobiDB-lite"/>
    </source>
</evidence>
<dbReference type="InterPro" id="IPR020841">
    <property type="entry name" value="PKS_Beta-ketoAc_synthase_dom"/>
</dbReference>
<keyword evidence="9" id="KW-1185">Reference proteome</keyword>
<evidence type="ECO:0000256" key="3">
    <source>
        <dbReference type="ARBA" id="ARBA00022679"/>
    </source>
</evidence>
<keyword evidence="2" id="KW-0597">Phosphoprotein</keyword>
<dbReference type="InterPro" id="IPR016035">
    <property type="entry name" value="Acyl_Trfase/lysoPLipase"/>
</dbReference>
<dbReference type="InterPro" id="IPR032821">
    <property type="entry name" value="PKS_assoc"/>
</dbReference>
<dbReference type="CDD" id="cd00833">
    <property type="entry name" value="PKS"/>
    <property type="match status" value="1"/>
</dbReference>
<dbReference type="PANTHER" id="PTHR43074">
    <property type="entry name" value="OMEGA-3 POLYUNSATURATED FATTY ACID SYNTHASE PFAB-RELATED"/>
    <property type="match status" value="1"/>
</dbReference>
<keyword evidence="3" id="KW-0808">Transferase</keyword>
<feature type="compositionally biased region" description="Low complexity" evidence="5">
    <location>
        <begin position="969"/>
        <end position="1002"/>
    </location>
</feature>
<dbReference type="SMART" id="SM00827">
    <property type="entry name" value="PKS_AT"/>
    <property type="match status" value="1"/>
</dbReference>
<feature type="region of interest" description="N-terminal hotdog fold" evidence="4">
    <location>
        <begin position="1158"/>
        <end position="1291"/>
    </location>
</feature>
<keyword evidence="1" id="KW-0596">Phosphopantetheine</keyword>
<protein>
    <submittedName>
        <fullName evidence="8">Beta-ketoacyl synthase</fullName>
    </submittedName>
</protein>
<evidence type="ECO:0000259" key="7">
    <source>
        <dbReference type="PROSITE" id="PS52019"/>
    </source>
</evidence>
<dbReference type="InterPro" id="IPR018201">
    <property type="entry name" value="Ketoacyl_synth_AS"/>
</dbReference>
<feature type="region of interest" description="Disordered" evidence="5">
    <location>
        <begin position="1076"/>
        <end position="1171"/>
    </location>
</feature>
<dbReference type="SUPFAM" id="SSF53901">
    <property type="entry name" value="Thiolase-like"/>
    <property type="match status" value="1"/>
</dbReference>
<dbReference type="eggNOG" id="COG3170">
    <property type="taxonomic scope" value="Bacteria"/>
</dbReference>
<dbReference type="InterPro" id="IPR052568">
    <property type="entry name" value="PKS-FAS_Synthase"/>
</dbReference>
<dbReference type="InterPro" id="IPR001227">
    <property type="entry name" value="Ac_transferase_dom_sf"/>
</dbReference>
<feature type="active site" description="Proton acceptor; for dehydratase activity" evidence="4">
    <location>
        <position position="1193"/>
    </location>
</feature>
<evidence type="ECO:0000313" key="9">
    <source>
        <dbReference type="Proteomes" id="UP000017746"/>
    </source>
</evidence>
<dbReference type="eggNOG" id="COG2091">
    <property type="taxonomic scope" value="Bacteria"/>
</dbReference>
<dbReference type="PATRIC" id="fig|1246995.3.peg.8044"/>
<name>U5WE54_9ACTN</name>
<evidence type="ECO:0000259" key="6">
    <source>
        <dbReference type="PROSITE" id="PS52004"/>
    </source>
</evidence>
<reference evidence="8 9" key="1">
    <citation type="journal article" date="2014" name="J. Biotechnol.">
        <title>Complete genome sequence of the actinobacterium Actinoplanes friuliensis HAG 010964, producer of the lipopeptide antibiotic friulimycin.</title>
        <authorList>
            <person name="Ruckert C."/>
            <person name="Szczepanowski R."/>
            <person name="Albersmeier A."/>
            <person name="Goesmann A."/>
            <person name="Fischer N."/>
            <person name="Steinkamper A."/>
            <person name="Puhler A."/>
            <person name="Biener R."/>
            <person name="Schwartz D."/>
            <person name="Kalinowski J."/>
        </authorList>
    </citation>
    <scope>NUCLEOTIDE SEQUENCE [LARGE SCALE GENOMIC DNA]</scope>
    <source>
        <strain evidence="8 9">DSM 7358</strain>
    </source>
</reference>
<feature type="compositionally biased region" description="Polar residues" evidence="5">
    <location>
        <begin position="893"/>
        <end position="910"/>
    </location>
</feature>
<dbReference type="RefSeq" id="WP_023562539.1">
    <property type="nucleotide sequence ID" value="NC_022657.1"/>
</dbReference>
<dbReference type="SMART" id="SM00825">
    <property type="entry name" value="PKS_KS"/>
    <property type="match status" value="1"/>
</dbReference>
<dbReference type="PANTHER" id="PTHR43074:SF1">
    <property type="entry name" value="BETA-KETOACYL SYNTHASE FAMILY PROTEIN-RELATED"/>
    <property type="match status" value="1"/>
</dbReference>
<feature type="region of interest" description="Disordered" evidence="5">
    <location>
        <begin position="887"/>
        <end position="1030"/>
    </location>
</feature>
<dbReference type="Gene3D" id="3.90.470.20">
    <property type="entry name" value="4'-phosphopantetheinyl transferase domain"/>
    <property type="match status" value="2"/>
</dbReference>
<dbReference type="InterPro" id="IPR014031">
    <property type="entry name" value="Ketoacyl_synth_C"/>
</dbReference>
<dbReference type="GO" id="GO:0006633">
    <property type="term" value="P:fatty acid biosynthetic process"/>
    <property type="evidence" value="ECO:0007669"/>
    <property type="project" value="InterPro"/>
</dbReference>
<dbReference type="OrthoDB" id="9778690at2"/>
<dbReference type="SUPFAM" id="SSF56214">
    <property type="entry name" value="4'-phosphopantetheinyl transferase"/>
    <property type="match status" value="1"/>
</dbReference>
<dbReference type="InterPro" id="IPR014043">
    <property type="entry name" value="Acyl_transferase_dom"/>
</dbReference>
<feature type="compositionally biased region" description="Low complexity" evidence="5">
    <location>
        <begin position="938"/>
        <end position="962"/>
    </location>
</feature>
<dbReference type="eggNOG" id="COG3321">
    <property type="taxonomic scope" value="Bacteria"/>
</dbReference>
<evidence type="ECO:0000313" key="8">
    <source>
        <dbReference type="EMBL" id="AGZ46206.1"/>
    </source>
</evidence>
<feature type="domain" description="Ketosynthase family 3 (KS3)" evidence="6">
    <location>
        <begin position="1"/>
        <end position="458"/>
    </location>
</feature>
<dbReference type="InterPro" id="IPR016036">
    <property type="entry name" value="Malonyl_transacylase_ACP-bd"/>
</dbReference>
<dbReference type="KEGG" id="afs:AFR_39760"/>
<proteinExistence type="predicted"/>
<dbReference type="Pfam" id="PF00109">
    <property type="entry name" value="ketoacyl-synt"/>
    <property type="match status" value="1"/>
</dbReference>
<dbReference type="InterPro" id="IPR008278">
    <property type="entry name" value="4-PPantetheinyl_Trfase_dom"/>
</dbReference>
<dbReference type="Pfam" id="PF00698">
    <property type="entry name" value="Acyl_transf_1"/>
    <property type="match status" value="1"/>
</dbReference>
<dbReference type="PROSITE" id="PS52019">
    <property type="entry name" value="PKS_MFAS_DH"/>
    <property type="match status" value="1"/>
</dbReference>
<dbReference type="Gene3D" id="3.10.129.110">
    <property type="entry name" value="Polyketide synthase dehydratase"/>
    <property type="match status" value="1"/>
</dbReference>
<dbReference type="Gene3D" id="3.40.366.10">
    <property type="entry name" value="Malonyl-Coenzyme A Acyl Carrier Protein, domain 2"/>
    <property type="match status" value="1"/>
</dbReference>
<sequence length="1669" mass="176077">MEQIAIVGMAALFPGAGNLDEYWRNLVAGQDNISDVPEDRFDALFYDPDNAHRPDRLYTRRGGFLDDATFEPLKFGIMPNSVGDIEPDQLIALEVASAAIADAGGPEKMPDADRIGVILGRGGILSPAAARYAQRVRMSSQVIGILRELFPDLDEDRLDLVRARFDERLGKHQPEGTIGLVPNLAASRVANRLNLRGPAYTIDAACASSLLAVDQGMTELSNGRLDAVLAGGVHHVHDISFWSVFSQLQALSRKGTIRPFDADADGVLIGEGTGMVVLKRLADAERDGDRVYAVIRGSGTSSDGRSASMFNPASSGQTLAIRRAWEMAGLDPTAPDALGLLEAHGTATPTGDAAELTTVAEVFGPHVTGDRPVIGSVKSMIGHAMPAAGVAGLIKATLAVYHGTLLPTLNVTNPRSEMAATRFQPIPAARPWESEGPRRAGVNAFGFGGINAHVIIEQHAAPVGAVQVREPERVLRLAAGSVPELAALLDRPDVRDLPQDTEAGPVRLGLFDPSDQRLGIARKMVARGEAWRGGRDIWFTPRPLLGAGGGKLAFVFPGVEAEFAPRTADVAAHFGLPHREWTAADLGQHGTGLVEVGRQLDIALRRMNIKPDAVAGHSIGEWTAAAVTGQMSTQGVDAFLGIFDADSVEVSGYAFAAISAGVESIEPVLVDYPGVVLSHDNAPHQCVVNGPRDQVQRLVEDLRARTILCQLLPFRSAFHTPVFAEGLQAIGAALGHWEVHPTEVPVWSGTTSAPFPTDPDEVNALFIRHMIEPVRFRQTVDAMYASGIRVFLQVGAGQLASLIDDNLRDREHLAMPVNVSRRSGLEQLHRVATALWVDGGAPDLAAITPAAAPARVNTVAGPAARKGPAIKLDLGGPLVKLGEGADRLLAPSGTPTAQRPMSPAPTSALPTQRPAIPAQRPASTTQRPPVPAQRTATAAQGPAVAAQGVAAPAQRAGVAAQRPAPPAQRPANPGQRPAVPAQGAAAPVQRPAGSTPRTVVPAQRPPAPAPSHVAPRPEPQRPAVPAASAGASAEAHSAALSALGKLAGSSKAAAELAALLQETANDAVTVMTAATTTNRATPAAPPRVPPAAPPRGVPATPARGVPAAQTRTAPAAPSRTAPGVPGRVGPAAPGSGHASLPGSGSDGPGSRASAVPATGRLGEPGTSTRPVPEKVFKTTLDVSVETMPYLRDHCFFVQPDDWPQVEDRWPVVPATTVVQHMMDAAEQAVPGLKAVAVLEAKFHRWLIAAPAQQVEITVKTIAPNRVAVVFGGYAKSIVELAADYPEPAEAPWTHDPATERPPTTSAETMYAERLMFHGPQFQGVTAVHALGDMHVRGVVTAPVPPGALLDNALQLIGNWLITTQPFRTVALPVGLRHVKFYGPPPAAGTAFECVARVREITDGELIADTQLSVGGRVWAQIDGATDRRFDSHPTARACERFPEKFPMSQRRPEGWTLVFDAWTDLVTRGMAARGILGGEAAVEYERMPGARKKQWMLGRIAAKDAVRFRQWDAGHTDVYPIELTVRNEPSGRPYVELRPGRGLVESEVSIAHTAEIGVAIAGDKGSEVGIDVTEIVARDDSTIRYALTDAEIAALGPDRELAFARMWAAKEAVGKALGTGLDGAPRRFVTDIEAGTVTAGDRTFRVGTTVVENPPELPPRRYVVAWTTN</sequence>
<evidence type="ECO:0000256" key="1">
    <source>
        <dbReference type="ARBA" id="ARBA00022450"/>
    </source>
</evidence>
<dbReference type="SUPFAM" id="SSF52151">
    <property type="entry name" value="FabD/lysophospholipase-like"/>
    <property type="match status" value="1"/>
</dbReference>
<dbReference type="EMBL" id="CP006272">
    <property type="protein sequence ID" value="AGZ46206.1"/>
    <property type="molecule type" value="Genomic_DNA"/>
</dbReference>
<organism evidence="8 9">
    <name type="scientific">Actinoplanes friuliensis DSM 7358</name>
    <dbReference type="NCBI Taxonomy" id="1246995"/>
    <lineage>
        <taxon>Bacteria</taxon>
        <taxon>Bacillati</taxon>
        <taxon>Actinomycetota</taxon>
        <taxon>Actinomycetes</taxon>
        <taxon>Micromonosporales</taxon>
        <taxon>Micromonosporaceae</taxon>
        <taxon>Actinoplanes</taxon>
    </lineage>
</organism>
<accession>U5WE54</accession>
<dbReference type="HOGENOM" id="CLU_000022_31_5_11"/>
<gene>
    <name evidence="8" type="ORF">AFR_39760</name>
</gene>
<dbReference type="Gene3D" id="3.40.47.10">
    <property type="match status" value="1"/>
</dbReference>
<dbReference type="InterPro" id="IPR049900">
    <property type="entry name" value="PKS_mFAS_DH"/>
</dbReference>
<dbReference type="InterPro" id="IPR042104">
    <property type="entry name" value="PKS_dehydratase_sf"/>
</dbReference>
<dbReference type="GO" id="GO:0008897">
    <property type="term" value="F:holo-[acyl-carrier-protein] synthase activity"/>
    <property type="evidence" value="ECO:0007669"/>
    <property type="project" value="InterPro"/>
</dbReference>
<evidence type="ECO:0000256" key="4">
    <source>
        <dbReference type="PROSITE-ProRule" id="PRU01363"/>
    </source>
</evidence>
<dbReference type="InterPro" id="IPR037143">
    <property type="entry name" value="4-PPantetheinyl_Trfase_dom_sf"/>
</dbReference>
<dbReference type="Pfam" id="PF02801">
    <property type="entry name" value="Ketoacyl-synt_C"/>
    <property type="match status" value="1"/>
</dbReference>
<feature type="domain" description="PKS/mFAS DH" evidence="7">
    <location>
        <begin position="1158"/>
        <end position="1435"/>
    </location>
</feature>
<feature type="region of interest" description="C-terminal hotdog fold" evidence="4">
    <location>
        <begin position="1301"/>
        <end position="1435"/>
    </location>
</feature>
<feature type="compositionally biased region" description="Pro residues" evidence="5">
    <location>
        <begin position="1083"/>
        <end position="1096"/>
    </location>
</feature>
<dbReference type="Pfam" id="PF01648">
    <property type="entry name" value="ACPS"/>
    <property type="match status" value="1"/>
</dbReference>
<evidence type="ECO:0000256" key="2">
    <source>
        <dbReference type="ARBA" id="ARBA00022553"/>
    </source>
</evidence>
<dbReference type="SUPFAM" id="SSF55048">
    <property type="entry name" value="Probable ACP-binding domain of malonyl-CoA ACP transacylase"/>
    <property type="match status" value="1"/>
</dbReference>
<dbReference type="InterPro" id="IPR016039">
    <property type="entry name" value="Thiolase-like"/>
</dbReference>
<dbReference type="InterPro" id="IPR014030">
    <property type="entry name" value="Ketoacyl_synth_N"/>
</dbReference>